<reference evidence="9" key="10">
    <citation type="journal article" date="2014" name="Mol. Cell. Proteomics">
        <title>Immunoaffinity enrichment and mass spectrometry analysis of protein methylation.</title>
        <authorList>
            <person name="Guo A."/>
            <person name="Gu H."/>
            <person name="Zhou J."/>
            <person name="Mulhern D."/>
            <person name="Wang Y."/>
            <person name="Lee K.A."/>
            <person name="Yang V."/>
            <person name="Aguiar M."/>
            <person name="Kornhauser J."/>
            <person name="Jia X."/>
            <person name="Ren J."/>
            <person name="Beausoleil S.A."/>
            <person name="Silva J.C."/>
            <person name="Vemulapalli V."/>
            <person name="Bedford M.T."/>
            <person name="Comb M.J."/>
        </authorList>
    </citation>
    <scope>IDENTIFICATION BY MASS SPECTROMETRY [LARGE SCALE ANALYSIS]</scope>
</reference>
<evidence type="ECO:0007829" key="4">
    <source>
        <dbReference type="PubMed" id="18669648"/>
    </source>
</evidence>
<evidence type="ECO:0007829" key="6">
    <source>
        <dbReference type="PubMed" id="19690332"/>
    </source>
</evidence>
<dbReference type="GeneTree" id="ENSGT00940000156438"/>
<dbReference type="ExpressionAtlas" id="A0A075B7D9">
    <property type="expression patterns" value="baseline and differential"/>
</dbReference>
<dbReference type="Ensembl" id="ENST00000603777.6">
    <property type="protein sequence ID" value="ENSP00000474522.2"/>
    <property type="gene ID" value="ENSG00000270647.7"/>
</dbReference>
<evidence type="ECO:0007829" key="7">
    <source>
        <dbReference type="PubMed" id="21269460"/>
    </source>
</evidence>
<dbReference type="Bgee" id="ENSG00000270647">
    <property type="expression patterns" value="Expressed in endometrium and 103 other cell types or tissues"/>
</dbReference>
<reference evidence="1" key="12">
    <citation type="submission" date="2025-08" db="UniProtKB">
        <authorList>
            <consortium name="Ensembl"/>
        </authorList>
    </citation>
    <scope>IDENTIFICATION</scope>
</reference>
<evidence type="ECO:0007829" key="5">
    <source>
        <dbReference type="PubMed" id="19608861"/>
    </source>
</evidence>
<reference evidence="7" key="7">
    <citation type="journal article" date="2011" name="BMC Syst. Biol.">
        <title>Initial characterization of the human central proteome.</title>
        <authorList>
            <person name="Burkard T.R."/>
            <person name="Planyavsky M."/>
            <person name="Kaupe I."/>
            <person name="Breitwieser F.P."/>
            <person name="Burckstummer T."/>
            <person name="Bennett K.L."/>
            <person name="Superti-Furga G."/>
            <person name="Colinge J."/>
        </authorList>
    </citation>
    <scope>IDENTIFICATION BY MASS SPECTROMETRY [LARGE SCALE ANALYSIS]</scope>
</reference>
<reference evidence="5" key="6">
    <citation type="journal article" date="2009" name="Science">
        <title>Lysine acetylation targets protein complexes and co-regulates major cellular functions.</title>
        <authorList>
            <person name="Choudhary C."/>
            <person name="Kumar C."/>
            <person name="Gnad F."/>
            <person name="Nielsen M.L."/>
            <person name="Rehman M."/>
            <person name="Walther T.C."/>
            <person name="Olsen J.V."/>
            <person name="Mann M."/>
        </authorList>
    </citation>
    <scope>IDENTIFICATION BY MASS SPECTROMETRY [LARGE SCALE ANALYSIS]</scope>
</reference>
<dbReference type="UCSC" id="uc060eds.1">
    <property type="organism name" value="human"/>
</dbReference>
<dbReference type="HGNC" id="HGNC:11547">
    <property type="gene designation" value="TAF15"/>
</dbReference>
<gene>
    <name evidence="1" type="primary">TAF15</name>
</gene>
<keyword evidence="3" id="KW-1267">Proteomics identification</keyword>
<name>A0A075B7D9_HUMAN</name>
<reference evidence="1" key="13">
    <citation type="submission" date="2025-09" db="UniProtKB">
        <authorList>
            <consortium name="Ensembl"/>
        </authorList>
    </citation>
    <scope>IDENTIFICATION</scope>
</reference>
<dbReference type="MassIVE" id="A0A075B7D9"/>
<reference evidence="11" key="11">
    <citation type="journal article" date="2017" name="Nat. Struct. Mol. Biol.">
        <title>Site-specific mapping of the human SUMO proteome reveals co-modification with phosphorylation.</title>
        <authorList>
            <person name="Hendriks I.A."/>
            <person name="Lyon D."/>
            <person name="Young C."/>
            <person name="Jensen L.J."/>
            <person name="Vertegaal A.C."/>
            <person name="Nielsen M.L."/>
        </authorList>
    </citation>
    <scope>IDENTIFICATION BY MASS SPECTROMETRY [LARGE SCALE ANALYSIS]</scope>
</reference>
<reference evidence="10" key="9">
    <citation type="journal article" date="2014" name="J. Proteomics">
        <title>An enzyme assisted RP-RPLC approach for in-depth analysis of human liver phosphoproteome.</title>
        <authorList>
            <person name="Bian Y."/>
            <person name="Song C."/>
            <person name="Cheng K."/>
            <person name="Dong M."/>
            <person name="Wang F."/>
            <person name="Huang J."/>
            <person name="Sun D."/>
            <person name="Wang L."/>
            <person name="Ye M."/>
            <person name="Zou H."/>
        </authorList>
    </citation>
    <scope>IDENTIFICATION BY MASS SPECTROMETRY [LARGE SCALE ANALYSIS]</scope>
</reference>
<dbReference type="OrthoDB" id="76445at2759"/>
<reference evidence="1 2" key="3">
    <citation type="journal article" date="2006" name="Nature">
        <title>DNA sequence of human chromosome 17 and analysis of rearrangement in the human lineage.</title>
        <authorList>
            <person name="Zody M.C."/>
            <person name="Garber M."/>
            <person name="Adams D.J."/>
            <person name="Sharpe T."/>
            <person name="Harrow J."/>
            <person name="Lupski J.R."/>
            <person name="Nicholson C."/>
            <person name="Searle S.M."/>
            <person name="Wilming L."/>
            <person name="Young S.K."/>
            <person name="Abouelleil A."/>
            <person name="Allen N.R."/>
            <person name="Bi W."/>
            <person name="Bloom T."/>
            <person name="Borowsky M.L."/>
            <person name="Bugalter B.E."/>
            <person name="Butler J."/>
            <person name="Chang J.L."/>
            <person name="Chen C.K."/>
            <person name="Cook A."/>
            <person name="Corum B."/>
            <person name="Cuomo C.A."/>
            <person name="de Jong P.J."/>
            <person name="DeCaprio D."/>
            <person name="Dewar K."/>
            <person name="FitzGerald M."/>
            <person name="Gilbert J."/>
            <person name="Gibson R."/>
            <person name="Gnerre S."/>
            <person name="Goldstein S."/>
            <person name="Grafham D.V."/>
            <person name="Grocock R."/>
            <person name="Hafez N."/>
            <person name="Hagopian D.S."/>
            <person name="Hart E."/>
            <person name="Norman C.H."/>
            <person name="Humphray S."/>
            <person name="Jaffe D.B."/>
            <person name="Jones M."/>
            <person name="Kamal M."/>
            <person name="Khodiyar V.K."/>
            <person name="LaButti K."/>
            <person name="Laird G."/>
            <person name="Lehoczky J."/>
            <person name="Liu X."/>
            <person name="Lokyitsang T."/>
            <person name="Loveland J."/>
            <person name="Lui A."/>
            <person name="Macdonald P."/>
            <person name="Major J.E."/>
            <person name="Matthews L."/>
            <person name="Mauceli E."/>
            <person name="McCarroll S.A."/>
            <person name="Mihalev A.H."/>
            <person name="Mudge J."/>
            <person name="Nguyen C."/>
            <person name="Nicol R."/>
            <person name="O'Leary S.B."/>
            <person name="Osoegawa K."/>
            <person name="Schwartz D.C."/>
            <person name="Shaw-Smith C."/>
            <person name="Stankiewicz P."/>
            <person name="Steward C."/>
            <person name="Swarbreck D."/>
            <person name="Venkataraman V."/>
            <person name="Whittaker C.A."/>
            <person name="Yang X."/>
            <person name="Zimmer A.R."/>
            <person name="Bradley A."/>
            <person name="Hubbard T."/>
            <person name="Birren B.W."/>
            <person name="Rogers J."/>
            <person name="Lander E.S."/>
            <person name="Nusbaum C."/>
        </authorList>
    </citation>
    <scope>NUCLEOTIDE SEQUENCE [LARGE SCALE GENOMIC DNA]</scope>
</reference>
<evidence type="ECO:0007829" key="8">
    <source>
        <dbReference type="PubMed" id="21406692"/>
    </source>
</evidence>
<dbReference type="IntAct" id="A0A075B7D9">
    <property type="interactions" value="1"/>
</dbReference>
<protein>
    <submittedName>
        <fullName evidence="1">TATA-box binding protein associated factor 15</fullName>
    </submittedName>
</protein>
<dbReference type="HOGENOM" id="CLU_609639_0_0_1"/>
<reference evidence="4" key="4">
    <citation type="journal article" date="2008" name="Proc. Natl. Acad. Sci. U.S.A.">
        <title>A quantitative atlas of mitotic phosphorylation.</title>
        <authorList>
            <person name="Dephoure N."/>
            <person name="Zhou C."/>
            <person name="Villen J."/>
            <person name="Beausoleil S.A."/>
            <person name="Bakalarski C.E."/>
            <person name="Elledge S.J."/>
            <person name="Gygi S.P."/>
        </authorList>
    </citation>
    <scope>IDENTIFICATION BY MASS SPECTROMETRY [LARGE SCALE ANALYSIS]</scope>
</reference>
<dbReference type="VEuPathDB" id="HostDB:ENSG00000270647"/>
<dbReference type="OpenTargets" id="ENSG00000270647"/>
<dbReference type="Ensembl" id="ENST00000603777.6">
    <property type="protein sequence ID" value="ENSP00000474522.2"/>
    <property type="gene ID" value="ENSG00000270647.8"/>
</dbReference>
<proteinExistence type="evidence at protein level"/>
<evidence type="ECO:0007829" key="9">
    <source>
        <dbReference type="PubMed" id="24129315"/>
    </source>
</evidence>
<sequence>MSARPRASHLAASYLSFPILEVELGLPDSPIHQQVFGNIFVGADSQSSPIQRNGVYLGVILEVTVSLGVSSKVILPMEIQAAKAMDKHHKAILAMGKRLIPLMDRTTAVTPVMDKVSQVIHSPMVVMRIKSRAHIASNHIITRDSSKTWNHQEAKVEEHLPMTSQTMVNKIHMTSSQAMINIKAHMMSSQIMISSMIPIVKTSSPIIHKGKTTATTHKMTVVM</sequence>
<reference evidence="1 2" key="2">
    <citation type="journal article" date="2004" name="Nature">
        <title>Finishing the euchromatic sequence of the human genome.</title>
        <authorList>
            <consortium name="International Human Genome Sequencing Consortium"/>
        </authorList>
    </citation>
    <scope>NUCLEOTIDE SEQUENCE [LARGE SCALE GENOMIC DNA]</scope>
</reference>
<dbReference type="Antibodypedia" id="74808">
    <property type="antibodies" value="329 antibodies from 36 providers"/>
</dbReference>
<reference evidence="6" key="5">
    <citation type="journal article" date="2009" name="Sci. Signal.">
        <title>Quantitative phosphoproteomic analysis of T cell receptor signaling reveals system-wide modulation of protein-protein interactions.</title>
        <authorList>
            <person name="Mayya V."/>
            <person name="Lundgren D.H."/>
            <person name="Hwang S.I."/>
            <person name="Rezaul K."/>
            <person name="Wu L."/>
            <person name="Eng J.K."/>
            <person name="Rodionov V."/>
            <person name="Han D.K."/>
        </authorList>
    </citation>
    <scope>IDENTIFICATION BY MASS SPECTROMETRY [LARGE SCALE ANALYSIS]</scope>
</reference>
<accession>A0A075B7D9</accession>
<dbReference type="Proteomes" id="UP000005640">
    <property type="component" value="Chromosome 17"/>
</dbReference>
<evidence type="ECO:0000313" key="1">
    <source>
        <dbReference type="Ensembl" id="ENSP00000474522.2"/>
    </source>
</evidence>
<dbReference type="AlphaFoldDB" id="A0A075B7D9"/>
<evidence type="ECO:0007829" key="3">
    <source>
        <dbReference type="PeptideAtlas" id="A0A075B7D9"/>
    </source>
</evidence>
<evidence type="ECO:0000313" key="2">
    <source>
        <dbReference type="Proteomes" id="UP000005640"/>
    </source>
</evidence>
<evidence type="ECO:0007829" key="10">
    <source>
        <dbReference type="PubMed" id="24275569"/>
    </source>
</evidence>
<organism evidence="1 2">
    <name type="scientific">Homo sapiens</name>
    <name type="common">Human</name>
    <dbReference type="NCBI Taxonomy" id="9606"/>
    <lineage>
        <taxon>Eukaryota</taxon>
        <taxon>Metazoa</taxon>
        <taxon>Chordata</taxon>
        <taxon>Craniata</taxon>
        <taxon>Vertebrata</taxon>
        <taxon>Euteleostomi</taxon>
        <taxon>Mammalia</taxon>
        <taxon>Eutheria</taxon>
        <taxon>Euarchontoglires</taxon>
        <taxon>Primates</taxon>
        <taxon>Haplorrhini</taxon>
        <taxon>Catarrhini</taxon>
        <taxon>Hominidae</taxon>
        <taxon>Homo</taxon>
    </lineage>
</organism>
<reference evidence="1 2" key="1">
    <citation type="journal article" date="2001" name="Nature">
        <title>Initial sequencing and analysis of the human genome.</title>
        <authorList>
            <consortium name="International Human Genome Sequencing Consortium"/>
            <person name="Lander E.S."/>
            <person name="Linton L.M."/>
            <person name="Birren B."/>
            <person name="Nusbaum C."/>
            <person name="Zody M.C."/>
            <person name="Baldwin J."/>
            <person name="Devon K."/>
            <person name="Dewar K."/>
            <person name="Doyle M."/>
            <person name="FitzHugh W."/>
            <person name="Funke R."/>
            <person name="Gage D."/>
            <person name="Harris K."/>
            <person name="Heaford A."/>
            <person name="Howland J."/>
            <person name="Kann L."/>
            <person name="Lehoczky J."/>
            <person name="LeVine R."/>
            <person name="McEwan P."/>
            <person name="McKernan K."/>
            <person name="Meldrim J."/>
            <person name="Mesirov J.P."/>
            <person name="Miranda C."/>
            <person name="Morris W."/>
            <person name="Naylor J."/>
            <person name="Raymond C."/>
            <person name="Rosetti M."/>
            <person name="Santos R."/>
            <person name="Sheridan A."/>
            <person name="Sougnez C."/>
            <person name="Stange-Thomann N."/>
            <person name="Stojanovic N."/>
            <person name="Subramanian A."/>
            <person name="Wyman D."/>
            <person name="Rogers J."/>
            <person name="Sulston J."/>
            <person name="Ainscough R."/>
            <person name="Beck S."/>
            <person name="Bentley D."/>
            <person name="Burton J."/>
            <person name="Clee C."/>
            <person name="Carter N."/>
            <person name="Coulson A."/>
            <person name="Deadman R."/>
            <person name="Deloukas P."/>
            <person name="Dunham A."/>
            <person name="Dunham I."/>
            <person name="Durbin R."/>
            <person name="French L."/>
            <person name="Grafham D."/>
            <person name="Gregory S."/>
            <person name="Hubbard T."/>
            <person name="Humphray S."/>
            <person name="Hunt A."/>
            <person name="Jones M."/>
            <person name="Lloyd C."/>
            <person name="McMurray A."/>
            <person name="Matthews L."/>
            <person name="Mercer S."/>
            <person name="Milne S."/>
            <person name="Mullikin J.C."/>
            <person name="Mungall A."/>
            <person name="Plumb R."/>
            <person name="Ross M."/>
            <person name="Shownkeen R."/>
            <person name="Sims S."/>
            <person name="Waterston R.H."/>
            <person name="Wilson R.K."/>
            <person name="Hillier L.W."/>
            <person name="McPherson J.D."/>
            <person name="Marra M.A."/>
            <person name="Mardis E.R."/>
            <person name="Fulton L.A."/>
            <person name="Chinwalla A.T."/>
            <person name="Pepin K.H."/>
            <person name="Gish W.R."/>
            <person name="Chissoe S.L."/>
            <person name="Wendl M.C."/>
            <person name="Delehaunty K.D."/>
            <person name="Miner T.L."/>
            <person name="Delehaunty A."/>
            <person name="Kramer J.B."/>
            <person name="Cook L.L."/>
            <person name="Fulton R.S."/>
            <person name="Johnson D.L."/>
            <person name="Minx P.J."/>
            <person name="Clifton S.W."/>
            <person name="Hawkins T."/>
            <person name="Branscomb E."/>
            <person name="Predki P."/>
            <person name="Richardson P."/>
            <person name="Wenning S."/>
            <person name="Slezak T."/>
            <person name="Doggett N."/>
            <person name="Cheng J.F."/>
            <person name="Olsen A."/>
            <person name="Lucas S."/>
            <person name="Elkin C."/>
            <person name="Uberbacher E."/>
            <person name="Frazier M."/>
            <person name="Gibbs R.A."/>
            <person name="Muzny D.M."/>
            <person name="Scherer S.E."/>
            <person name="Bouck J.B."/>
            <person name="Sodergren E.J."/>
            <person name="Worley K.C."/>
            <person name="Rives C.M."/>
            <person name="Gorrell J.H."/>
            <person name="Metzker M.L."/>
            <person name="Naylor S.L."/>
            <person name="Kucherlapati R.S."/>
            <person name="Nelson D.L."/>
            <person name="Weinstock G.M."/>
            <person name="Sakaki Y."/>
            <person name="Fujiyama A."/>
            <person name="Hattori M."/>
            <person name="Yada T."/>
            <person name="Toyoda A."/>
            <person name="Itoh T."/>
            <person name="Kawagoe C."/>
            <person name="Watanabe H."/>
            <person name="Totoki Y."/>
            <person name="Taylor T."/>
            <person name="Weissenbach J."/>
            <person name="Heilig R."/>
            <person name="Saurin W."/>
            <person name="Artiguenave F."/>
            <person name="Brottier P."/>
            <person name="Bruls T."/>
            <person name="Pelletier E."/>
            <person name="Robert C."/>
            <person name="Wincker P."/>
            <person name="Smith D.R."/>
            <person name="Doucette-Stamm L."/>
            <person name="Rubenfield M."/>
            <person name="Weinstock K."/>
            <person name="Lee H.M."/>
            <person name="Dubois J."/>
            <person name="Rosenthal A."/>
            <person name="Platzer M."/>
            <person name="Nyakatura G."/>
            <person name="Taudien S."/>
            <person name="Rump A."/>
            <person name="Yang H."/>
            <person name="Yu J."/>
            <person name="Wang J."/>
            <person name="Huang G."/>
            <person name="Gu J."/>
            <person name="Hood L."/>
            <person name="Rowen L."/>
            <person name="Madan A."/>
            <person name="Qin S."/>
            <person name="Davis R.W."/>
            <person name="Federspiel N.A."/>
            <person name="Abola A.P."/>
            <person name="Proctor M.J."/>
            <person name="Myers R.M."/>
            <person name="Schmutz J."/>
            <person name="Dickson M."/>
            <person name="Grimwood J."/>
            <person name="Cox D.R."/>
            <person name="Olson M.V."/>
            <person name="Kaul R."/>
            <person name="Raymond C."/>
            <person name="Shimizu N."/>
            <person name="Kawasaki K."/>
            <person name="Minoshima S."/>
            <person name="Evans G.A."/>
            <person name="Athanasiou M."/>
            <person name="Schultz R."/>
            <person name="Roe B.A."/>
            <person name="Chen F."/>
            <person name="Pan H."/>
            <person name="Ramser J."/>
            <person name="Lehrach H."/>
            <person name="Reinhardt R."/>
            <person name="McCombie W.R."/>
            <person name="de la Bastide M."/>
            <person name="Dedhia N."/>
            <person name="Blocker H."/>
            <person name="Hornischer K."/>
            <person name="Nordsiek G."/>
            <person name="Agarwala R."/>
            <person name="Aravind L."/>
            <person name="Bailey J.A."/>
            <person name="Bateman A."/>
            <person name="Batzoglou S."/>
            <person name="Birney E."/>
            <person name="Bork P."/>
            <person name="Brown D.G."/>
            <person name="Burge C.B."/>
            <person name="Cerutti L."/>
            <person name="Chen H.C."/>
            <person name="Church D."/>
            <person name="Clamp M."/>
            <person name="Copley R.R."/>
            <person name="Doerks T."/>
            <person name="Eddy S.R."/>
            <person name="Eichler E.E."/>
            <person name="Furey T.S."/>
            <person name="Galagan J."/>
            <person name="Gilbert J.G."/>
            <person name="Harmon C."/>
            <person name="Hayashizaki Y."/>
            <person name="Haussler D."/>
            <person name="Hermjakob H."/>
            <person name="Hokamp K."/>
            <person name="Jang W."/>
            <person name="Johnson L.S."/>
            <person name="Jones T.A."/>
            <person name="Kasif S."/>
            <person name="Kaspryzk A."/>
            <person name="Kennedy S."/>
            <person name="Kent W.J."/>
            <person name="Kitts P."/>
            <person name="Koonin E.V."/>
            <person name="Korf I."/>
            <person name="Kulp D."/>
            <person name="Lancet D."/>
            <person name="Lowe T.M."/>
            <person name="McLysaght A."/>
            <person name="Mikkelsen T."/>
            <person name="Moran J.V."/>
            <person name="Mulder N."/>
            <person name="Pollara V.J."/>
            <person name="Ponting C.P."/>
            <person name="Schuler G."/>
            <person name="Schultz J."/>
            <person name="Slater G."/>
            <person name="Smit A.F."/>
            <person name="Stupka E."/>
            <person name="Szustakowski J."/>
            <person name="Thierry-Mieg D."/>
            <person name="Thierry-Mieg J."/>
            <person name="Wagner L."/>
            <person name="Wallis J."/>
            <person name="Wheeler R."/>
            <person name="Williams A."/>
            <person name="Wolf Y.I."/>
            <person name="Wolfe K.H."/>
            <person name="Yang S.P."/>
            <person name="Yeh R.F."/>
            <person name="Collins F."/>
            <person name="Guyer M.S."/>
            <person name="Peterson J."/>
            <person name="Felsenfeld A."/>
            <person name="Wetterstrand K.A."/>
            <person name="Patrinos A."/>
            <person name="Morgan M.J."/>
            <person name="de Jong P."/>
            <person name="Catanese J.J."/>
            <person name="Osoegawa K."/>
            <person name="Shizuya H."/>
            <person name="Choi S."/>
            <person name="Chen Y.J."/>
        </authorList>
    </citation>
    <scope>NUCLEOTIDE SEQUENCE [LARGE SCALE GENOMIC DNA]</scope>
</reference>
<dbReference type="EMBL" id="AC015849">
    <property type="status" value="NOT_ANNOTATED_CDS"/>
    <property type="molecule type" value="Genomic_DNA"/>
</dbReference>
<evidence type="ECO:0007829" key="11">
    <source>
        <dbReference type="PubMed" id="28112733"/>
    </source>
</evidence>
<reference evidence="8" key="8">
    <citation type="journal article" date="2011" name="Sci. Signal.">
        <title>System-wide temporal characterization of the proteome and phosphoproteome of human embryonic stem cell differentiation.</title>
        <authorList>
            <person name="Rigbolt K.T."/>
            <person name="Prokhorova T.A."/>
            <person name="Akimov V."/>
            <person name="Henningsen J."/>
            <person name="Johansen P.T."/>
            <person name="Kratchmarova I."/>
            <person name="Kassem M."/>
            <person name="Mann M."/>
            <person name="Olsen J.V."/>
            <person name="Blagoev B."/>
        </authorList>
    </citation>
    <scope>IDENTIFICATION BY MASS SPECTROMETRY [LARGE SCALE ANALYSIS]</scope>
</reference>
<keyword evidence="2" id="KW-1185">Reference proteome</keyword>
<dbReference type="ChiTaRS" id="TAF15">
    <property type="organism name" value="human"/>
</dbReference>